<dbReference type="Pfam" id="PF02383">
    <property type="entry name" value="Syja_N"/>
    <property type="match status" value="1"/>
</dbReference>
<sequence length="1123" mass="127682">MEVLLSDDYFILVDGEHTLWCSRIDGKLTPKSRQACNQEMLKQAACIGVIYGIVGKFQAYSDSSKRLVVIHQKALVGCLHGNSNVYKIQKVALLPLNKQDSPDIDIEPCKKHHANVLTPERQSITPDIPTLGFQRTWNTIKTATAQVKPRIRETKDKLEKRILTELLKIFNETDSFYYSVTWDLSNSLQRQNFQNTTPCLEGIPLWRRVDDRFFWNKNMLNDLIDLWDVQADHWILPVIQGYVQIQKCTMSMFDEENSIPSVVSGPLNTSSALELRKQQNKEYNIILISRRSRYRAGTRYKRRGVDETGHCANYVETEQIFEFQSHIVSFVQVRGSVPVYWSQPGNKYRPPPRLEKGEFKTYLAHTTAITRLLGFIFLCPPKHCFLGFIPGYLDGVGMKIEYCLFWALFVGEETSASHFSSDSSQFYVVHLNTCHVQGIINLIADILSQIDCVLPMEWCLHSKFHKFIRLGLLPPEGVLPAGCRRVFQMMWANNGDVLSRQYAGTVALKGDFTRTGERCFTGVMKDGYNSASRYYMNQFKDAYRQATFDLMLGNQMEENIMTLTKEQEHPVAASEFPEQDHYEHVKQLIEDCKKILIPETEIILGGWALIDADSVSGDPSEQDMDIVLILTKDSYFVAEYDNQLDRIMKYQQVLLEDLENIEFGPEPSIFKSRHYCIRFCYSVSGQSGYFHMFRMPKTCFFNNMAVPIRSDEDAIESLRAICEAFRVALSMKGLNVPFFEGKLERKKSKLPFFQASGKGHPQNEVDEGQLMNFLNVGSRVLSSMTSQLAKLNPIKTVRGFGKHTENIGQPSLSTEAPTLQKQHPLIQVDNSEDDSEYDHVIHSKKQSISGPISEYFLSLEFSESSDRHEKRTQDTLLKSCGILATGPSLCYQESVEFVDVEQKWSKHCHRLDMDDFVLDAMRKASVRHLQQRSLQDTLKNSSSLTLDAPDLMAATNSPASLSPQIQINTDSGAGFIMQMDNLPVLLTKPDHGRKLSRSSEEIDIKKVIVSSTSDKVTHLLIQPEVILNPDSLSGKIKTSHSESAIQDFPLLPLTLPNPLVSPIVIKKDDVLSPLLKVAKGVQSFGMNLRPGSRSHSQQASMDPEEFEKLQEQKRKCQSRIIEL</sequence>
<feature type="domain" description="HSac2" evidence="3">
    <location>
        <begin position="579"/>
        <end position="771"/>
    </location>
</feature>
<dbReference type="InterPro" id="IPR002013">
    <property type="entry name" value="SAC_dom"/>
</dbReference>
<feature type="domain" description="SAC" evidence="2">
    <location>
        <begin position="167"/>
        <end position="352"/>
    </location>
</feature>
<accession>A0ABM1SUR0</accession>
<dbReference type="RefSeq" id="XP_022247366.1">
    <property type="nucleotide sequence ID" value="XM_022391658.1"/>
</dbReference>
<proteinExistence type="predicted"/>
<dbReference type="GeneID" id="106464002"/>
<dbReference type="PROSITE" id="PS50275">
    <property type="entry name" value="SAC"/>
    <property type="match status" value="1"/>
</dbReference>
<dbReference type="InterPro" id="IPR034753">
    <property type="entry name" value="hSac2"/>
</dbReference>
<dbReference type="PROSITE" id="PS51791">
    <property type="entry name" value="HSAC2"/>
    <property type="match status" value="1"/>
</dbReference>
<name>A0ABM1SUR0_LIMPO</name>
<keyword evidence="4" id="KW-1185">Reference proteome</keyword>
<reference evidence="5" key="1">
    <citation type="submission" date="2025-08" db="UniProtKB">
        <authorList>
            <consortium name="RefSeq"/>
        </authorList>
    </citation>
    <scope>IDENTIFICATION</scope>
    <source>
        <tissue evidence="5">Muscle</tissue>
    </source>
</reference>
<evidence type="ECO:0000256" key="1">
    <source>
        <dbReference type="SAM" id="MobiDB-lite"/>
    </source>
</evidence>
<gene>
    <name evidence="5" type="primary">LOC106464002</name>
</gene>
<evidence type="ECO:0000313" key="4">
    <source>
        <dbReference type="Proteomes" id="UP000694941"/>
    </source>
</evidence>
<dbReference type="InterPro" id="IPR022158">
    <property type="entry name" value="Inositol_phosphatase"/>
</dbReference>
<organism evidence="4 5">
    <name type="scientific">Limulus polyphemus</name>
    <name type="common">Atlantic horseshoe crab</name>
    <dbReference type="NCBI Taxonomy" id="6850"/>
    <lineage>
        <taxon>Eukaryota</taxon>
        <taxon>Metazoa</taxon>
        <taxon>Ecdysozoa</taxon>
        <taxon>Arthropoda</taxon>
        <taxon>Chelicerata</taxon>
        <taxon>Merostomata</taxon>
        <taxon>Xiphosura</taxon>
        <taxon>Limulidae</taxon>
        <taxon>Limulus</taxon>
    </lineage>
</organism>
<feature type="region of interest" description="Disordered" evidence="1">
    <location>
        <begin position="1086"/>
        <end position="1111"/>
    </location>
</feature>
<dbReference type="PANTHER" id="PTHR45662">
    <property type="entry name" value="PHOSPHATIDYLINOSITIDE PHOSPHATASE SAC1"/>
    <property type="match status" value="1"/>
</dbReference>
<dbReference type="Pfam" id="PF12456">
    <property type="entry name" value="hSac2"/>
    <property type="match status" value="1"/>
</dbReference>
<dbReference type="PANTHER" id="PTHR45662:SF8">
    <property type="entry name" value="PHOSPHATIDYLINOSITIDE PHOSPHATASE SAC2"/>
    <property type="match status" value="1"/>
</dbReference>
<evidence type="ECO:0000313" key="5">
    <source>
        <dbReference type="RefSeq" id="XP_022247366.1"/>
    </source>
</evidence>
<evidence type="ECO:0000259" key="2">
    <source>
        <dbReference type="PROSITE" id="PS50275"/>
    </source>
</evidence>
<protein>
    <submittedName>
        <fullName evidence="5">Phosphatidylinositide phosphatase SAC2-like</fullName>
    </submittedName>
</protein>
<dbReference type="Proteomes" id="UP000694941">
    <property type="component" value="Unplaced"/>
</dbReference>
<evidence type="ECO:0000259" key="3">
    <source>
        <dbReference type="PROSITE" id="PS51791"/>
    </source>
</evidence>